<protein>
    <submittedName>
        <fullName evidence="3">Glycosyltransferase</fullName>
        <ecNumber evidence="3">2.4.-.-</ecNumber>
    </submittedName>
</protein>
<dbReference type="InterPro" id="IPR029044">
    <property type="entry name" value="Nucleotide-diphossugar_trans"/>
</dbReference>
<dbReference type="Gene3D" id="3.40.50.2000">
    <property type="entry name" value="Glycogen Phosphorylase B"/>
    <property type="match status" value="2"/>
</dbReference>
<evidence type="ECO:0000259" key="2">
    <source>
        <dbReference type="Pfam" id="PF00535"/>
    </source>
</evidence>
<dbReference type="EC" id="2.4.-.-" evidence="3"/>
<dbReference type="Pfam" id="PF00535">
    <property type="entry name" value="Glycos_transf_2"/>
    <property type="match status" value="1"/>
</dbReference>
<dbReference type="CDD" id="cd03801">
    <property type="entry name" value="GT4_PimA-like"/>
    <property type="match status" value="1"/>
</dbReference>
<evidence type="ECO:0000259" key="1">
    <source>
        <dbReference type="Pfam" id="PF00534"/>
    </source>
</evidence>
<sequence>MISIVIPAYNHQNYIGDAIRSCLTDPLITEVLVADDGSSDRTREIIESYASAFPEKIRNLTDNPPKNIGAHHRINQLCRASRNEWIAILNSDDSFSPGRFRNFAQFAKATNADVVFGNCAIVDSDDRELGKKSAFYDVEYSLPIGWTPEKVAANNEYFLALLNQNFIATTSNLVIKKVFFEKLDGFRAYRYIHDWDFIIRATLNGRVVYSPTMWCNYRIHSGNTISESTHRVKDEARRMFASIIETNEFLTYVQRHRCASEVNVALSGNRYLSNDARIALVISDYPKSTEIDRFLTLFPGSKMVSSLAEIDESIDFIYSPTSSVSIVGNNELRNLFLASAMGGYDFFMLASNLNHTTFSTPNMRDISFIKRASAARILSGDYSSPMLGRIMRLPRQPTGDSVSLSSVFRTAVISQSGQDVIVSRDPDARMDMTHRTFDYGQRVSPSRLAGLNEDDTRPVVFVLPSVLAVGGAENVLIEIMRQTKDQFAYVVVCTEVILESQGSWLSRVLEQCESVFDLAESCHETSRLSALAWLKALYQPKALLITNGSMWQMKHAARIRRLFKDCAIIDHQCYDDKFGWIEWFDHPGVLASDLFIAVNSRIEDAFTSRLNVPSEKIRLIYHPIDSARIEKNLPHISRERSLERFGLDSDRPVVAYVGRLADQKRPQIFVDVATIAQQNGSNIQFVMVGQGHLSELIDEQITRNQLANIKRIENIPLLEEFYIAVDVLVITSEYEGVPLAMLEAMSVGVSVVSTDVGDIGRVIYDYQGSEALPVDAAAHEIYERVAAVIDNIDEDRLNANEAAARVREDFSGEFIGRKYQAAISSAIEIYANTRAF</sequence>
<comment type="caution">
    <text evidence="3">The sequence shown here is derived from an EMBL/GenBank/DDBJ whole genome shotgun (WGS) entry which is preliminary data.</text>
</comment>
<dbReference type="PANTHER" id="PTHR12526:SF630">
    <property type="entry name" value="GLYCOSYLTRANSFERASE"/>
    <property type="match status" value="1"/>
</dbReference>
<dbReference type="InterPro" id="IPR001173">
    <property type="entry name" value="Glyco_trans_2-like"/>
</dbReference>
<dbReference type="PANTHER" id="PTHR12526">
    <property type="entry name" value="GLYCOSYLTRANSFERASE"/>
    <property type="match status" value="1"/>
</dbReference>
<accession>A0A9X1NTF5</accession>
<dbReference type="SUPFAM" id="SSF53448">
    <property type="entry name" value="Nucleotide-diphospho-sugar transferases"/>
    <property type="match status" value="1"/>
</dbReference>
<reference evidence="3" key="1">
    <citation type="submission" date="2021-12" db="EMBL/GenBank/DDBJ databases">
        <authorList>
            <person name="Li Y."/>
        </authorList>
    </citation>
    <scope>NUCLEOTIDE SEQUENCE</scope>
    <source>
        <strain evidence="3">DKSPLA3</strain>
    </source>
</reference>
<name>A0A9X1NTF5_9HYPH</name>
<dbReference type="InterPro" id="IPR001296">
    <property type="entry name" value="Glyco_trans_1"/>
</dbReference>
<dbReference type="EMBL" id="JAJOZR010000006">
    <property type="protein sequence ID" value="MCD7109681.1"/>
    <property type="molecule type" value="Genomic_DNA"/>
</dbReference>
<feature type="domain" description="Glycosyltransferase 2-like" evidence="2">
    <location>
        <begin position="3"/>
        <end position="144"/>
    </location>
</feature>
<dbReference type="SUPFAM" id="SSF53756">
    <property type="entry name" value="UDP-Glycosyltransferase/glycogen phosphorylase"/>
    <property type="match status" value="1"/>
</dbReference>
<evidence type="ECO:0000313" key="3">
    <source>
        <dbReference type="EMBL" id="MCD7109681.1"/>
    </source>
</evidence>
<feature type="domain" description="Glycosyl transferase family 1" evidence="1">
    <location>
        <begin position="638"/>
        <end position="803"/>
    </location>
</feature>
<dbReference type="Gene3D" id="3.90.550.10">
    <property type="entry name" value="Spore Coat Polysaccharide Biosynthesis Protein SpsA, Chain A"/>
    <property type="match status" value="1"/>
</dbReference>
<dbReference type="Proteomes" id="UP001139089">
    <property type="component" value="Unassembled WGS sequence"/>
</dbReference>
<keyword evidence="4" id="KW-1185">Reference proteome</keyword>
<dbReference type="GO" id="GO:0016757">
    <property type="term" value="F:glycosyltransferase activity"/>
    <property type="evidence" value="ECO:0007669"/>
    <property type="project" value="UniProtKB-KW"/>
</dbReference>
<gene>
    <name evidence="3" type="ORF">LRX75_11570</name>
</gene>
<proteinExistence type="predicted"/>
<dbReference type="AlphaFoldDB" id="A0A9X1NTF5"/>
<dbReference type="RefSeq" id="WP_231814483.1">
    <property type="nucleotide sequence ID" value="NZ_JAJOZR010000006.1"/>
</dbReference>
<keyword evidence="3" id="KW-0808">Transferase</keyword>
<keyword evidence="3" id="KW-0328">Glycosyltransferase</keyword>
<organism evidence="3 4">
    <name type="scientific">Rhizobium quercicola</name>
    <dbReference type="NCBI Taxonomy" id="2901226"/>
    <lineage>
        <taxon>Bacteria</taxon>
        <taxon>Pseudomonadati</taxon>
        <taxon>Pseudomonadota</taxon>
        <taxon>Alphaproteobacteria</taxon>
        <taxon>Hyphomicrobiales</taxon>
        <taxon>Rhizobiaceae</taxon>
        <taxon>Rhizobium/Agrobacterium group</taxon>
        <taxon>Rhizobium</taxon>
    </lineage>
</organism>
<dbReference type="Pfam" id="PF00534">
    <property type="entry name" value="Glycos_transf_1"/>
    <property type="match status" value="1"/>
</dbReference>
<evidence type="ECO:0000313" key="4">
    <source>
        <dbReference type="Proteomes" id="UP001139089"/>
    </source>
</evidence>